<dbReference type="OrthoDB" id="10480979at2759"/>
<dbReference type="Proteomes" id="UP000237105">
    <property type="component" value="Unassembled WGS sequence"/>
</dbReference>
<proteinExistence type="predicted"/>
<protein>
    <submittedName>
        <fullName evidence="1">Uncharacterized protein</fullName>
    </submittedName>
</protein>
<reference evidence="2" key="1">
    <citation type="submission" date="2016-06" db="EMBL/GenBank/DDBJ databases">
        <title>Parallel loss of symbiosis genes in relatives of nitrogen-fixing non-legume Parasponia.</title>
        <authorList>
            <person name="Van Velzen R."/>
            <person name="Holmer R."/>
            <person name="Bu F."/>
            <person name="Rutten L."/>
            <person name="Van Zeijl A."/>
            <person name="Liu W."/>
            <person name="Santuari L."/>
            <person name="Cao Q."/>
            <person name="Sharma T."/>
            <person name="Shen D."/>
            <person name="Roswanjaya Y."/>
            <person name="Wardhani T."/>
            <person name="Kalhor M.S."/>
            <person name="Jansen J."/>
            <person name="Van den Hoogen J."/>
            <person name="Gungor B."/>
            <person name="Hartog M."/>
            <person name="Hontelez J."/>
            <person name="Verver J."/>
            <person name="Yang W.-C."/>
            <person name="Schijlen E."/>
            <person name="Repin R."/>
            <person name="Schilthuizen M."/>
            <person name="Schranz E."/>
            <person name="Heidstra R."/>
            <person name="Miyata K."/>
            <person name="Fedorova E."/>
            <person name="Kohlen W."/>
            <person name="Bisseling T."/>
            <person name="Smit S."/>
            <person name="Geurts R."/>
        </authorList>
    </citation>
    <scope>NUCLEOTIDE SEQUENCE [LARGE SCALE GENOMIC DNA]</scope>
    <source>
        <strain evidence="2">cv. WU1-14</strain>
    </source>
</reference>
<keyword evidence="2" id="KW-1185">Reference proteome</keyword>
<organism evidence="1 2">
    <name type="scientific">Parasponia andersonii</name>
    <name type="common">Sponia andersonii</name>
    <dbReference type="NCBI Taxonomy" id="3476"/>
    <lineage>
        <taxon>Eukaryota</taxon>
        <taxon>Viridiplantae</taxon>
        <taxon>Streptophyta</taxon>
        <taxon>Embryophyta</taxon>
        <taxon>Tracheophyta</taxon>
        <taxon>Spermatophyta</taxon>
        <taxon>Magnoliopsida</taxon>
        <taxon>eudicotyledons</taxon>
        <taxon>Gunneridae</taxon>
        <taxon>Pentapetalae</taxon>
        <taxon>rosids</taxon>
        <taxon>fabids</taxon>
        <taxon>Rosales</taxon>
        <taxon>Cannabaceae</taxon>
        <taxon>Parasponia</taxon>
    </lineage>
</organism>
<dbReference type="AlphaFoldDB" id="A0A2P5B1Q1"/>
<sequence length="69" mass="8033">MGSSLEQTIAILGLFAMHIKETDFTRSKWQHYQLWLSLVQWLGLKLLRIIIGKILGAFQFGRLKKEQDS</sequence>
<evidence type="ECO:0000313" key="2">
    <source>
        <dbReference type="Proteomes" id="UP000237105"/>
    </source>
</evidence>
<dbReference type="EMBL" id="JXTB01000385">
    <property type="protein sequence ID" value="PON42738.1"/>
    <property type="molecule type" value="Genomic_DNA"/>
</dbReference>
<accession>A0A2P5B1Q1</accession>
<name>A0A2P5B1Q1_PARAD</name>
<comment type="caution">
    <text evidence="1">The sequence shown here is derived from an EMBL/GenBank/DDBJ whole genome shotgun (WGS) entry which is preliminary data.</text>
</comment>
<evidence type="ECO:0000313" key="1">
    <source>
        <dbReference type="EMBL" id="PON42738.1"/>
    </source>
</evidence>
<gene>
    <name evidence="1" type="ORF">PanWU01x14_279720</name>
</gene>